<gene>
    <name evidence="6" type="ORF">U0035_22870</name>
</gene>
<feature type="domain" description="4-O-methyl-glucuronoyl methylesterase-like" evidence="5">
    <location>
        <begin position="223"/>
        <end position="371"/>
    </location>
</feature>
<dbReference type="Proteomes" id="UP001325680">
    <property type="component" value="Chromosome"/>
</dbReference>
<dbReference type="Gene3D" id="3.40.50.1820">
    <property type="entry name" value="alpha/beta hydrolase"/>
    <property type="match status" value="1"/>
</dbReference>
<keyword evidence="7" id="KW-1185">Reference proteome</keyword>
<keyword evidence="3" id="KW-0378">Hydrolase</keyword>
<evidence type="ECO:0000256" key="2">
    <source>
        <dbReference type="ARBA" id="ARBA00022729"/>
    </source>
</evidence>
<organism evidence="6 7">
    <name type="scientific">Niabella yanshanensis</name>
    <dbReference type="NCBI Taxonomy" id="577386"/>
    <lineage>
        <taxon>Bacteria</taxon>
        <taxon>Pseudomonadati</taxon>
        <taxon>Bacteroidota</taxon>
        <taxon>Chitinophagia</taxon>
        <taxon>Chitinophagales</taxon>
        <taxon>Chitinophagaceae</taxon>
        <taxon>Niabella</taxon>
    </lineage>
</organism>
<evidence type="ECO:0000259" key="5">
    <source>
        <dbReference type="Pfam" id="PF22244"/>
    </source>
</evidence>
<accession>A0ABZ0W8Q4</accession>
<feature type="chain" id="PRO_5046449038" description="4-O-methyl-glucuronoyl methylesterase-like domain-containing protein" evidence="4">
    <location>
        <begin position="20"/>
        <end position="420"/>
    </location>
</feature>
<name>A0ABZ0W8Q4_9BACT</name>
<evidence type="ECO:0000256" key="4">
    <source>
        <dbReference type="SAM" id="SignalP"/>
    </source>
</evidence>
<dbReference type="Pfam" id="PF22244">
    <property type="entry name" value="GCE_fung"/>
    <property type="match status" value="1"/>
</dbReference>
<evidence type="ECO:0000313" key="7">
    <source>
        <dbReference type="Proteomes" id="UP001325680"/>
    </source>
</evidence>
<evidence type="ECO:0000256" key="1">
    <source>
        <dbReference type="ARBA" id="ARBA00022487"/>
    </source>
</evidence>
<feature type="signal peptide" evidence="4">
    <location>
        <begin position="1"/>
        <end position="19"/>
    </location>
</feature>
<keyword evidence="2 4" id="KW-0732">Signal</keyword>
<reference evidence="6 7" key="1">
    <citation type="submission" date="2023-12" db="EMBL/GenBank/DDBJ databases">
        <title>Genome sequencing and assembly of bacterial species from a model synthetic community.</title>
        <authorList>
            <person name="Hogle S.L."/>
        </authorList>
    </citation>
    <scope>NUCLEOTIDE SEQUENCE [LARGE SCALE GENOMIC DNA]</scope>
    <source>
        <strain evidence="6 7">HAMBI_3031</strain>
    </source>
</reference>
<dbReference type="EMBL" id="CP139960">
    <property type="protein sequence ID" value="WQD38520.1"/>
    <property type="molecule type" value="Genomic_DNA"/>
</dbReference>
<evidence type="ECO:0000313" key="6">
    <source>
        <dbReference type="EMBL" id="WQD38520.1"/>
    </source>
</evidence>
<dbReference type="InterPro" id="IPR029058">
    <property type="entry name" value="AB_hydrolase_fold"/>
</dbReference>
<dbReference type="RefSeq" id="WP_114791271.1">
    <property type="nucleotide sequence ID" value="NZ_CP139960.1"/>
</dbReference>
<protein>
    <recommendedName>
        <fullName evidence="5">4-O-methyl-glucuronoyl methylesterase-like domain-containing protein</fullName>
    </recommendedName>
</protein>
<dbReference type="SUPFAM" id="SSF53474">
    <property type="entry name" value="alpha/beta-Hydrolases"/>
    <property type="match status" value="1"/>
</dbReference>
<proteinExistence type="predicted"/>
<evidence type="ECO:0000256" key="3">
    <source>
        <dbReference type="ARBA" id="ARBA00022801"/>
    </source>
</evidence>
<keyword evidence="1" id="KW-0719">Serine esterase</keyword>
<sequence length="420" mass="47274">MKRLIVGAIFLLGYGTLHAQKPNYDESKMPPYTLPDPLKMENGQAVTSAKMWKEKRRPEIQKLFETHVYGKAPAHPKDLHFKVLNEDKYAVGNMATRKEVAVYFTKDEKQFMTVLMYIPNKRKGAVPMFFGLNFKGNHSVSEDPGITQSVIRMKPGPDGVEGRTGVFKRGAEASRWPIEMLIANGYAVATVYRGDIDPDYDDGYQNGVQPLFYKEGQTRPAADEWGTLAAWAWGLSCAMDYFKTDPDIDSEKVAVVGHSRHGKTALWTAAIDPRFAMAISNDSGCGGAALTKRIYGETVSIVNKLFPHWFCDNFKKYNDKEELLPVDQHQLIALMAPRPVYIASAIDDKWADPKGEFLSGVHAEPVYKLFGLDGLNTTKMPAVDQPIREGSIGYHVRTGDHDINLYDWQQFVKFADQFFK</sequence>
<dbReference type="InterPro" id="IPR054579">
    <property type="entry name" value="GCE-like_dom"/>
</dbReference>